<protein>
    <recommendedName>
        <fullName evidence="8">Iron-sulfur cluster carrier protein</fullName>
    </recommendedName>
</protein>
<dbReference type="Proteomes" id="UP000636505">
    <property type="component" value="Unassembled WGS sequence"/>
</dbReference>
<comment type="similarity">
    <text evidence="1">In the N-terminal section; belongs to the MIP18 family.</text>
</comment>
<evidence type="ECO:0000256" key="5">
    <source>
        <dbReference type="ARBA" id="ARBA00022840"/>
    </source>
</evidence>
<dbReference type="GO" id="GO:0016226">
    <property type="term" value="P:iron-sulfur cluster assembly"/>
    <property type="evidence" value="ECO:0007669"/>
    <property type="project" value="InterPro"/>
</dbReference>
<dbReference type="Pfam" id="PF01883">
    <property type="entry name" value="FeS_assembly_P"/>
    <property type="match status" value="1"/>
</dbReference>
<keyword evidence="8" id="KW-0378">Hydrolase</keyword>
<dbReference type="InterPro" id="IPR019591">
    <property type="entry name" value="Mrp/NBP35_ATP-bd"/>
</dbReference>
<dbReference type="AlphaFoldDB" id="A0A8J7DLV5"/>
<keyword evidence="5 8" id="KW-0067">ATP-binding</keyword>
<gene>
    <name evidence="11" type="ORF">IQ241_10825</name>
</gene>
<dbReference type="CDD" id="cd02037">
    <property type="entry name" value="Mrp_NBP35"/>
    <property type="match status" value="1"/>
</dbReference>
<comment type="function">
    <text evidence="8">Binds and transfers iron-sulfur (Fe-S) clusters to target apoproteins. Can hydrolyze ATP.</text>
</comment>
<evidence type="ECO:0000256" key="4">
    <source>
        <dbReference type="ARBA" id="ARBA00022741"/>
    </source>
</evidence>
<dbReference type="FunFam" id="3.40.50.300:FF:001119">
    <property type="entry name" value="Iron-sulfur cluster carrier protein"/>
    <property type="match status" value="1"/>
</dbReference>
<dbReference type="HAMAP" id="MF_02040">
    <property type="entry name" value="Mrp_NBP35"/>
    <property type="match status" value="1"/>
</dbReference>
<dbReference type="PANTHER" id="PTHR42961:SF2">
    <property type="entry name" value="IRON-SULFUR PROTEIN NUBPL"/>
    <property type="match status" value="1"/>
</dbReference>
<dbReference type="RefSeq" id="WP_193906912.1">
    <property type="nucleotide sequence ID" value="NZ_JADEXG010000021.1"/>
</dbReference>
<feature type="domain" description="MIP18 family-like" evidence="10">
    <location>
        <begin position="30"/>
        <end position="98"/>
    </location>
</feature>
<comment type="subunit">
    <text evidence="8">Homodimer.</text>
</comment>
<dbReference type="InterPro" id="IPR033756">
    <property type="entry name" value="YlxH/NBP35"/>
</dbReference>
<dbReference type="InterPro" id="IPR000808">
    <property type="entry name" value="Mrp-like_CS"/>
</dbReference>
<dbReference type="InterPro" id="IPR027417">
    <property type="entry name" value="P-loop_NTPase"/>
</dbReference>
<dbReference type="GO" id="GO:0016887">
    <property type="term" value="F:ATP hydrolysis activity"/>
    <property type="evidence" value="ECO:0007669"/>
    <property type="project" value="UniProtKB-UniRule"/>
</dbReference>
<keyword evidence="3 8" id="KW-0479">Metal-binding</keyword>
<accession>A0A8J7DLV5</accession>
<dbReference type="Gene3D" id="3.40.50.300">
    <property type="entry name" value="P-loop containing nucleotide triphosphate hydrolases"/>
    <property type="match status" value="1"/>
</dbReference>
<dbReference type="GO" id="GO:0051539">
    <property type="term" value="F:4 iron, 4 sulfur cluster binding"/>
    <property type="evidence" value="ECO:0007669"/>
    <property type="project" value="TreeGrafter"/>
</dbReference>
<feature type="binding site" evidence="8">
    <location>
        <begin position="114"/>
        <end position="121"/>
    </location>
    <ligand>
        <name>ATP</name>
        <dbReference type="ChEBI" id="CHEBI:30616"/>
    </ligand>
</feature>
<keyword evidence="7 8" id="KW-0411">Iron-sulfur</keyword>
<evidence type="ECO:0000256" key="9">
    <source>
        <dbReference type="SAM" id="MobiDB-lite"/>
    </source>
</evidence>
<dbReference type="Pfam" id="PF10609">
    <property type="entry name" value="ParA"/>
    <property type="match status" value="1"/>
</dbReference>
<evidence type="ECO:0000256" key="7">
    <source>
        <dbReference type="ARBA" id="ARBA00023014"/>
    </source>
</evidence>
<dbReference type="GO" id="GO:0046872">
    <property type="term" value="F:metal ion binding"/>
    <property type="evidence" value="ECO:0007669"/>
    <property type="project" value="UniProtKB-KW"/>
</dbReference>
<evidence type="ECO:0000313" key="12">
    <source>
        <dbReference type="Proteomes" id="UP000636505"/>
    </source>
</evidence>
<evidence type="ECO:0000256" key="3">
    <source>
        <dbReference type="ARBA" id="ARBA00022723"/>
    </source>
</evidence>
<evidence type="ECO:0000256" key="2">
    <source>
        <dbReference type="ARBA" id="ARBA00008205"/>
    </source>
</evidence>
<evidence type="ECO:0000256" key="1">
    <source>
        <dbReference type="ARBA" id="ARBA00007352"/>
    </source>
</evidence>
<keyword evidence="6 8" id="KW-0408">Iron</keyword>
<keyword evidence="12" id="KW-1185">Reference proteome</keyword>
<organism evidence="11 12">
    <name type="scientific">Vasconcelosia minhoensis LEGE 07310</name>
    <dbReference type="NCBI Taxonomy" id="915328"/>
    <lineage>
        <taxon>Bacteria</taxon>
        <taxon>Bacillati</taxon>
        <taxon>Cyanobacteriota</taxon>
        <taxon>Cyanophyceae</taxon>
        <taxon>Nodosilineales</taxon>
        <taxon>Cymatolegaceae</taxon>
        <taxon>Vasconcelosia</taxon>
        <taxon>Vasconcelosia minhoensis</taxon>
    </lineage>
</organism>
<dbReference type="GO" id="GO:0140663">
    <property type="term" value="F:ATP-dependent FeS chaperone activity"/>
    <property type="evidence" value="ECO:0007669"/>
    <property type="project" value="InterPro"/>
</dbReference>
<reference evidence="11" key="1">
    <citation type="submission" date="2020-10" db="EMBL/GenBank/DDBJ databases">
        <authorList>
            <person name="Castelo-Branco R."/>
            <person name="Eusebio N."/>
            <person name="Adriana R."/>
            <person name="Vieira A."/>
            <person name="Brugerolle De Fraissinette N."/>
            <person name="Rezende De Castro R."/>
            <person name="Schneider M.P."/>
            <person name="Vasconcelos V."/>
            <person name="Leao P.N."/>
        </authorList>
    </citation>
    <scope>NUCLEOTIDE SEQUENCE</scope>
    <source>
        <strain evidence="11">LEGE 07310</strain>
    </source>
</reference>
<evidence type="ECO:0000259" key="10">
    <source>
        <dbReference type="Pfam" id="PF01883"/>
    </source>
</evidence>
<dbReference type="PANTHER" id="PTHR42961">
    <property type="entry name" value="IRON-SULFUR PROTEIN NUBPL"/>
    <property type="match status" value="1"/>
</dbReference>
<dbReference type="SUPFAM" id="SSF52540">
    <property type="entry name" value="P-loop containing nucleoside triphosphate hydrolases"/>
    <property type="match status" value="1"/>
</dbReference>
<dbReference type="SUPFAM" id="SSF117916">
    <property type="entry name" value="Fe-S cluster assembly (FSCA) domain-like"/>
    <property type="match status" value="1"/>
</dbReference>
<evidence type="ECO:0000313" key="11">
    <source>
        <dbReference type="EMBL" id="MBE9077781.1"/>
    </source>
</evidence>
<dbReference type="PROSITE" id="PS01215">
    <property type="entry name" value="MRP"/>
    <property type="match status" value="1"/>
</dbReference>
<feature type="region of interest" description="Disordered" evidence="9">
    <location>
        <begin position="1"/>
        <end position="24"/>
    </location>
</feature>
<dbReference type="EMBL" id="JADEXG010000021">
    <property type="protein sequence ID" value="MBE9077781.1"/>
    <property type="molecule type" value="Genomic_DNA"/>
</dbReference>
<proteinExistence type="inferred from homology"/>
<evidence type="ECO:0000256" key="6">
    <source>
        <dbReference type="ARBA" id="ARBA00023004"/>
    </source>
</evidence>
<comment type="similarity">
    <text evidence="8">Belongs to the Mrp/NBP35 ATP-binding proteins family.</text>
</comment>
<dbReference type="GO" id="GO:0005524">
    <property type="term" value="F:ATP binding"/>
    <property type="evidence" value="ECO:0007669"/>
    <property type="project" value="UniProtKB-UniRule"/>
</dbReference>
<comment type="similarity">
    <text evidence="2">In the C-terminal section; belongs to the Mrp/NBP35 ATP-binding proteins family.</text>
</comment>
<comment type="caution">
    <text evidence="11">The sequence shown here is derived from an EMBL/GenBank/DDBJ whole genome shotgun (WGS) entry which is preliminary data.</text>
</comment>
<dbReference type="InterPro" id="IPR034904">
    <property type="entry name" value="FSCA_dom_sf"/>
</dbReference>
<dbReference type="InterPro" id="IPR044304">
    <property type="entry name" value="NUBPL-like"/>
</dbReference>
<keyword evidence="4 8" id="KW-0547">Nucleotide-binding</keyword>
<evidence type="ECO:0000256" key="8">
    <source>
        <dbReference type="HAMAP-Rule" id="MF_02040"/>
    </source>
</evidence>
<dbReference type="InterPro" id="IPR002744">
    <property type="entry name" value="MIP18-like"/>
</dbReference>
<sequence>MPNHASPFQPADAASQPESASPDPQALARKAEVTQLLKGVMEPQLSADVVGLGMVRNLRVVDDYVYLRLYVGSHQHQLQDRVQQQLAGLPWCKKVYVQLCTISGVRTTLAVSSGKGGVGKSTTAVNLAAALTQTGASVGLLDADIYGPNVPQMLGLGQSNVQVRETPDGQRFIPLEAHRIRLMSVGLLAQSDHPLAWRGPVMHKILTQFIHEVDWGELDYLLIDLPPGTGDAQITIVQESPICGVVMVTTPQQVAVADVRRSVHMFRQVGVPVLGLVENMSYLLCGHCGEPTPIFGAGGGEQIAAELQVPLWGKVPIDPRICAQADAGMPLPLQVPDAPISQIFGQIALGLNQTFGQDAREKCQPQGMTE</sequence>
<name>A0A8J7DLV5_9CYAN</name>